<dbReference type="EMBL" id="MHMV01000032">
    <property type="protein sequence ID" value="OGZ34116.1"/>
    <property type="molecule type" value="Genomic_DNA"/>
</dbReference>
<organism evidence="2 3">
    <name type="scientific">Candidatus Portnoybacteria bacterium RBG_13_41_18</name>
    <dbReference type="NCBI Taxonomy" id="1801991"/>
    <lineage>
        <taxon>Bacteria</taxon>
        <taxon>Candidatus Portnoyibacteriota</taxon>
    </lineage>
</organism>
<gene>
    <name evidence="2" type="ORF">A2174_00885</name>
</gene>
<keyword evidence="1" id="KW-1133">Transmembrane helix</keyword>
<keyword evidence="1" id="KW-0472">Membrane</keyword>
<evidence type="ECO:0000313" key="3">
    <source>
        <dbReference type="Proteomes" id="UP000177725"/>
    </source>
</evidence>
<evidence type="ECO:0000256" key="1">
    <source>
        <dbReference type="SAM" id="Phobius"/>
    </source>
</evidence>
<dbReference type="Proteomes" id="UP000177725">
    <property type="component" value="Unassembled WGS sequence"/>
</dbReference>
<sequence>MTAKEAIRAMLAKRSIDTFLFFNEIKAEKTTGRAEMAETAKRIFWSSDNGKNRKKYRTKEALSAANSAKSKYKKMRFFFIEFSVNSSIYLISNNLAFSLNILYYTLII</sequence>
<accession>A0A1G2F7T2</accession>
<keyword evidence="1" id="KW-0812">Transmembrane</keyword>
<proteinExistence type="predicted"/>
<evidence type="ECO:0000313" key="2">
    <source>
        <dbReference type="EMBL" id="OGZ34116.1"/>
    </source>
</evidence>
<reference evidence="2 3" key="1">
    <citation type="journal article" date="2016" name="Nat. Commun.">
        <title>Thousands of microbial genomes shed light on interconnected biogeochemical processes in an aquifer system.</title>
        <authorList>
            <person name="Anantharaman K."/>
            <person name="Brown C.T."/>
            <person name="Hug L.A."/>
            <person name="Sharon I."/>
            <person name="Castelle C.J."/>
            <person name="Probst A.J."/>
            <person name="Thomas B.C."/>
            <person name="Singh A."/>
            <person name="Wilkins M.J."/>
            <person name="Karaoz U."/>
            <person name="Brodie E.L."/>
            <person name="Williams K.H."/>
            <person name="Hubbard S.S."/>
            <person name="Banfield J.F."/>
        </authorList>
    </citation>
    <scope>NUCLEOTIDE SEQUENCE [LARGE SCALE GENOMIC DNA]</scope>
</reference>
<feature type="transmembrane region" description="Helical" evidence="1">
    <location>
        <begin position="77"/>
        <end position="103"/>
    </location>
</feature>
<comment type="caution">
    <text evidence="2">The sequence shown here is derived from an EMBL/GenBank/DDBJ whole genome shotgun (WGS) entry which is preliminary data.</text>
</comment>
<dbReference type="AlphaFoldDB" id="A0A1G2F7T2"/>
<protein>
    <submittedName>
        <fullName evidence="2">Uncharacterized protein</fullName>
    </submittedName>
</protein>
<name>A0A1G2F7T2_9BACT</name>